<accession>A0A392U5P3</accession>
<dbReference type="Proteomes" id="UP000265520">
    <property type="component" value="Unassembled WGS sequence"/>
</dbReference>
<organism evidence="1 2">
    <name type="scientific">Trifolium medium</name>
    <dbReference type="NCBI Taxonomy" id="97028"/>
    <lineage>
        <taxon>Eukaryota</taxon>
        <taxon>Viridiplantae</taxon>
        <taxon>Streptophyta</taxon>
        <taxon>Embryophyta</taxon>
        <taxon>Tracheophyta</taxon>
        <taxon>Spermatophyta</taxon>
        <taxon>Magnoliopsida</taxon>
        <taxon>eudicotyledons</taxon>
        <taxon>Gunneridae</taxon>
        <taxon>Pentapetalae</taxon>
        <taxon>rosids</taxon>
        <taxon>fabids</taxon>
        <taxon>Fabales</taxon>
        <taxon>Fabaceae</taxon>
        <taxon>Papilionoideae</taxon>
        <taxon>50 kb inversion clade</taxon>
        <taxon>NPAAA clade</taxon>
        <taxon>Hologalegina</taxon>
        <taxon>IRL clade</taxon>
        <taxon>Trifolieae</taxon>
        <taxon>Trifolium</taxon>
    </lineage>
</organism>
<dbReference type="EMBL" id="LXQA010743184">
    <property type="protein sequence ID" value="MCI68801.1"/>
    <property type="molecule type" value="Genomic_DNA"/>
</dbReference>
<feature type="non-terminal residue" evidence="1">
    <location>
        <position position="66"/>
    </location>
</feature>
<comment type="caution">
    <text evidence="1">The sequence shown here is derived from an EMBL/GenBank/DDBJ whole genome shotgun (WGS) entry which is preliminary data.</text>
</comment>
<evidence type="ECO:0000313" key="1">
    <source>
        <dbReference type="EMBL" id="MCI68801.1"/>
    </source>
</evidence>
<dbReference type="AlphaFoldDB" id="A0A392U5P3"/>
<feature type="non-terminal residue" evidence="1">
    <location>
        <position position="1"/>
    </location>
</feature>
<keyword evidence="2" id="KW-1185">Reference proteome</keyword>
<sequence>DTVSVYAGRWDDMPEEMFTDISSSEDWEVRIPGVTRWICTAWGWGTIPMYEIAFQQLGYRMPFTDL</sequence>
<name>A0A392U5P3_9FABA</name>
<protein>
    <submittedName>
        <fullName evidence="1">Uncharacterized protein</fullName>
    </submittedName>
</protein>
<reference evidence="1 2" key="1">
    <citation type="journal article" date="2018" name="Front. Plant Sci.">
        <title>Red Clover (Trifolium pratense) and Zigzag Clover (T. medium) - A Picture of Genomic Similarities and Differences.</title>
        <authorList>
            <person name="Dluhosova J."/>
            <person name="Istvanek J."/>
            <person name="Nedelnik J."/>
            <person name="Repkova J."/>
        </authorList>
    </citation>
    <scope>NUCLEOTIDE SEQUENCE [LARGE SCALE GENOMIC DNA]</scope>
    <source>
        <strain evidence="2">cv. 10/8</strain>
        <tissue evidence="1">Leaf</tissue>
    </source>
</reference>
<evidence type="ECO:0000313" key="2">
    <source>
        <dbReference type="Proteomes" id="UP000265520"/>
    </source>
</evidence>
<proteinExistence type="predicted"/>